<evidence type="ECO:0000313" key="5">
    <source>
        <dbReference type="Proteomes" id="UP001595075"/>
    </source>
</evidence>
<dbReference type="PANTHER" id="PTHR24193">
    <property type="entry name" value="ANKYRIN REPEAT PROTEIN"/>
    <property type="match status" value="1"/>
</dbReference>
<dbReference type="SMART" id="SM00248">
    <property type="entry name" value="ANK"/>
    <property type="match status" value="3"/>
</dbReference>
<evidence type="ECO:0000313" key="4">
    <source>
        <dbReference type="EMBL" id="KAL2060451.1"/>
    </source>
</evidence>
<evidence type="ECO:0008006" key="6">
    <source>
        <dbReference type="Google" id="ProtNLM"/>
    </source>
</evidence>
<accession>A0ABR4BTM0</accession>
<dbReference type="Gene3D" id="1.25.40.20">
    <property type="entry name" value="Ankyrin repeat-containing domain"/>
    <property type="match status" value="1"/>
</dbReference>
<name>A0ABR4BTM0_9HELO</name>
<feature type="repeat" description="ANK" evidence="3">
    <location>
        <begin position="248"/>
        <end position="280"/>
    </location>
</feature>
<keyword evidence="2 3" id="KW-0040">ANK repeat</keyword>
<evidence type="ECO:0000256" key="2">
    <source>
        <dbReference type="ARBA" id="ARBA00023043"/>
    </source>
</evidence>
<dbReference type="PANTHER" id="PTHR24193:SF121">
    <property type="entry name" value="ADA2A-CONTAINING COMPLEX COMPONENT 3, ISOFORM D"/>
    <property type="match status" value="1"/>
</dbReference>
<evidence type="ECO:0000256" key="3">
    <source>
        <dbReference type="PROSITE-ProRule" id="PRU00023"/>
    </source>
</evidence>
<keyword evidence="1" id="KW-0677">Repeat</keyword>
<dbReference type="PROSITE" id="PS50088">
    <property type="entry name" value="ANK_REPEAT"/>
    <property type="match status" value="1"/>
</dbReference>
<dbReference type="SUPFAM" id="SSF48403">
    <property type="entry name" value="Ankyrin repeat"/>
    <property type="match status" value="1"/>
</dbReference>
<organism evidence="4 5">
    <name type="scientific">Oculimacula yallundae</name>
    <dbReference type="NCBI Taxonomy" id="86028"/>
    <lineage>
        <taxon>Eukaryota</taxon>
        <taxon>Fungi</taxon>
        <taxon>Dikarya</taxon>
        <taxon>Ascomycota</taxon>
        <taxon>Pezizomycotina</taxon>
        <taxon>Leotiomycetes</taxon>
        <taxon>Helotiales</taxon>
        <taxon>Ploettnerulaceae</taxon>
        <taxon>Oculimacula</taxon>
    </lineage>
</organism>
<dbReference type="InterPro" id="IPR036770">
    <property type="entry name" value="Ankyrin_rpt-contain_sf"/>
</dbReference>
<comment type="caution">
    <text evidence="4">The sequence shown here is derived from an EMBL/GenBank/DDBJ whole genome shotgun (WGS) entry which is preliminary data.</text>
</comment>
<protein>
    <recommendedName>
        <fullName evidence="6">Ankyrin</fullName>
    </recommendedName>
</protein>
<dbReference type="EMBL" id="JAZHXI010000022">
    <property type="protein sequence ID" value="KAL2060451.1"/>
    <property type="molecule type" value="Genomic_DNA"/>
</dbReference>
<dbReference type="Pfam" id="PF00023">
    <property type="entry name" value="Ank"/>
    <property type="match status" value="1"/>
</dbReference>
<evidence type="ECO:0000256" key="1">
    <source>
        <dbReference type="ARBA" id="ARBA00022737"/>
    </source>
</evidence>
<reference evidence="4 5" key="1">
    <citation type="journal article" date="2024" name="Commun. Biol.">
        <title>Comparative genomic analysis of thermophilic fungi reveals convergent evolutionary adaptations and gene losses.</title>
        <authorList>
            <person name="Steindorff A.S."/>
            <person name="Aguilar-Pontes M.V."/>
            <person name="Robinson A.J."/>
            <person name="Andreopoulos B."/>
            <person name="LaButti K."/>
            <person name="Kuo A."/>
            <person name="Mondo S."/>
            <person name="Riley R."/>
            <person name="Otillar R."/>
            <person name="Haridas S."/>
            <person name="Lipzen A."/>
            <person name="Grimwood J."/>
            <person name="Schmutz J."/>
            <person name="Clum A."/>
            <person name="Reid I.D."/>
            <person name="Moisan M.C."/>
            <person name="Butler G."/>
            <person name="Nguyen T.T.M."/>
            <person name="Dewar K."/>
            <person name="Conant G."/>
            <person name="Drula E."/>
            <person name="Henrissat B."/>
            <person name="Hansel C."/>
            <person name="Singer S."/>
            <person name="Hutchinson M.I."/>
            <person name="de Vries R.P."/>
            <person name="Natvig D.O."/>
            <person name="Powell A.J."/>
            <person name="Tsang A."/>
            <person name="Grigoriev I.V."/>
        </authorList>
    </citation>
    <scope>NUCLEOTIDE SEQUENCE [LARGE SCALE GENOMIC DNA]</scope>
    <source>
        <strain evidence="4 5">CBS 494.80</strain>
    </source>
</reference>
<dbReference type="InterPro" id="IPR050663">
    <property type="entry name" value="Ankyrin-SOCS_Box"/>
</dbReference>
<proteinExistence type="predicted"/>
<keyword evidence="5" id="KW-1185">Reference proteome</keyword>
<dbReference type="Proteomes" id="UP001595075">
    <property type="component" value="Unassembled WGS sequence"/>
</dbReference>
<dbReference type="PROSITE" id="PS50297">
    <property type="entry name" value="ANK_REP_REGION"/>
    <property type="match status" value="1"/>
</dbReference>
<dbReference type="InterPro" id="IPR002110">
    <property type="entry name" value="Ankyrin_rpt"/>
</dbReference>
<sequence>MHLQQELLTLDLHVPFKRNELEQDNLIQPSLDLPSKKDEKRIWGLAHGLHLIESLGATMNRDIAFDQNRQNPAVRKHIQYTLDRWEKARRPAPQMVRERRGGHAVVESSKSPGTMRLLPYPVRLQLLDQLHLVALEDTENSVSETGIINKALEMLLLAAELEHKDARSITHRAAERGSRAAEQRLKVLNPQLSIKARQTLHNLFGGIGYQIQTNLRHPEEEGCTFYITLRRLDRTDSGGFDVDDRTETGETPLLHACRSGHAHTVDILIEAGADASIGSDENIQPLHFLSSFDDCFIPRIAELLKDNRSDVHARTKDAAVFGDRLDARFSQYNGTTLLWAVIVDCTAAVVALLELGADPFDDESRKSPVDDKWGSNFHHSPVDWAVWKHQHYMLELLIPEPQLPFMTSLLDILPNAMPKIFLEGF</sequence>
<gene>
    <name evidence="4" type="ORF">VTL71DRAFT_9482</name>
</gene>